<evidence type="ECO:0000256" key="2">
    <source>
        <dbReference type="ARBA" id="ARBA00010701"/>
    </source>
</evidence>
<dbReference type="GO" id="GO:0005615">
    <property type="term" value="C:extracellular space"/>
    <property type="evidence" value="ECO:0007669"/>
    <property type="project" value="TreeGrafter"/>
</dbReference>
<dbReference type="InterPro" id="IPR029058">
    <property type="entry name" value="AB_hydrolase_fold"/>
</dbReference>
<dbReference type="PANTHER" id="PTHR11610:SF173">
    <property type="entry name" value="LIPASE DOMAIN-CONTAINING PROTEIN-RELATED"/>
    <property type="match status" value="1"/>
</dbReference>
<feature type="chain" id="PRO_5016342253" evidence="5">
    <location>
        <begin position="27"/>
        <end position="354"/>
    </location>
</feature>
<evidence type="ECO:0000313" key="7">
    <source>
        <dbReference type="EMBL" id="SSX27487.1"/>
    </source>
</evidence>
<dbReference type="InterPro" id="IPR000734">
    <property type="entry name" value="TAG_lipase"/>
</dbReference>
<dbReference type="SUPFAM" id="SSF53474">
    <property type="entry name" value="alpha/beta-Hydrolases"/>
    <property type="match status" value="1"/>
</dbReference>
<evidence type="ECO:0000259" key="6">
    <source>
        <dbReference type="Pfam" id="PF00151"/>
    </source>
</evidence>
<evidence type="ECO:0000256" key="3">
    <source>
        <dbReference type="ARBA" id="ARBA00022525"/>
    </source>
</evidence>
<protein>
    <submittedName>
        <fullName evidence="7">CSON014585 protein</fullName>
    </submittedName>
</protein>
<dbReference type="EMBL" id="UFQT01000834">
    <property type="protein sequence ID" value="SSX27487.1"/>
    <property type="molecule type" value="Genomic_DNA"/>
</dbReference>
<dbReference type="AlphaFoldDB" id="A0A336MGN7"/>
<gene>
    <name evidence="7" type="primary">CSON014585</name>
</gene>
<organism evidence="7">
    <name type="scientific">Culicoides sonorensis</name>
    <name type="common">Biting midge</name>
    <dbReference type="NCBI Taxonomy" id="179676"/>
    <lineage>
        <taxon>Eukaryota</taxon>
        <taxon>Metazoa</taxon>
        <taxon>Ecdysozoa</taxon>
        <taxon>Arthropoda</taxon>
        <taxon>Hexapoda</taxon>
        <taxon>Insecta</taxon>
        <taxon>Pterygota</taxon>
        <taxon>Neoptera</taxon>
        <taxon>Endopterygota</taxon>
        <taxon>Diptera</taxon>
        <taxon>Nematocera</taxon>
        <taxon>Chironomoidea</taxon>
        <taxon>Ceratopogonidae</taxon>
        <taxon>Ceratopogoninae</taxon>
        <taxon>Culicoides</taxon>
        <taxon>Monoculicoides</taxon>
    </lineage>
</organism>
<dbReference type="Pfam" id="PF00151">
    <property type="entry name" value="Lipase"/>
    <property type="match status" value="1"/>
</dbReference>
<accession>A0A336MGN7</accession>
<comment type="subcellular location">
    <subcellularLocation>
        <location evidence="1">Secreted</location>
    </subcellularLocation>
</comment>
<dbReference type="InterPro" id="IPR033906">
    <property type="entry name" value="Lipase_N"/>
</dbReference>
<name>A0A336MGN7_CULSO</name>
<evidence type="ECO:0000256" key="1">
    <source>
        <dbReference type="ARBA" id="ARBA00004613"/>
    </source>
</evidence>
<keyword evidence="5" id="KW-0732">Signal</keyword>
<keyword evidence="3" id="KW-0964">Secreted</keyword>
<feature type="domain" description="Lipase" evidence="6">
    <location>
        <begin position="39"/>
        <end position="347"/>
    </location>
</feature>
<feature type="signal peptide" evidence="5">
    <location>
        <begin position="1"/>
        <end position="26"/>
    </location>
</feature>
<reference evidence="7" key="1">
    <citation type="submission" date="2018-07" db="EMBL/GenBank/DDBJ databases">
        <authorList>
            <person name="Quirk P.G."/>
            <person name="Krulwich T.A."/>
        </authorList>
    </citation>
    <scope>NUCLEOTIDE SEQUENCE</scope>
</reference>
<dbReference type="OMA" id="FCNCQHS"/>
<dbReference type="VEuPathDB" id="VectorBase:CSON014585"/>
<dbReference type="PRINTS" id="PR00821">
    <property type="entry name" value="TAGLIPASE"/>
</dbReference>
<proteinExistence type="inferred from homology"/>
<evidence type="ECO:0000256" key="4">
    <source>
        <dbReference type="RuleBase" id="RU004262"/>
    </source>
</evidence>
<dbReference type="GO" id="GO:0016042">
    <property type="term" value="P:lipid catabolic process"/>
    <property type="evidence" value="ECO:0007669"/>
    <property type="project" value="TreeGrafter"/>
</dbReference>
<dbReference type="GO" id="GO:0017171">
    <property type="term" value="F:serine hydrolase activity"/>
    <property type="evidence" value="ECO:0007669"/>
    <property type="project" value="TreeGrafter"/>
</dbReference>
<dbReference type="GO" id="GO:0016298">
    <property type="term" value="F:lipase activity"/>
    <property type="evidence" value="ECO:0007669"/>
    <property type="project" value="InterPro"/>
</dbReference>
<dbReference type="InterPro" id="IPR013818">
    <property type="entry name" value="Lipase"/>
</dbReference>
<dbReference type="Gene3D" id="3.40.50.1820">
    <property type="entry name" value="alpha/beta hydrolase"/>
    <property type="match status" value="1"/>
</dbReference>
<evidence type="ECO:0000256" key="5">
    <source>
        <dbReference type="SAM" id="SignalP"/>
    </source>
</evidence>
<dbReference type="CDD" id="cd00707">
    <property type="entry name" value="Pancreat_lipase_like"/>
    <property type="match status" value="1"/>
</dbReference>
<dbReference type="PANTHER" id="PTHR11610">
    <property type="entry name" value="LIPASE"/>
    <property type="match status" value="1"/>
</dbReference>
<sequence length="354" mass="40058">MNLIGTRLLNAVSITIFFHLIQISFAAPSCEETFSEQGVLKFSNDCNFTTNFKSTSQFPYKNQGLNLRFLLHTRKNPSKPENMKFVILTGKFGITAFNASHPTRILIHDFLGSPDDEFCQRSKEEYLKKGDFNVFIIDWQDTSNSLYIVAQRNLQLIAKNIAEFIEILHLKLNDPLCDVNLIGFGLGAHLAGFVGKLMYKKLGFKLPVIVGLDPSGLFFSKNQPESRLDQLDADYVEVIHTNGGAWFTGHSGLWQAIGTADFYPNYGEYQPGCSNKDCHHKRSYEYWIESINSETGFWAQTVVTLKDIETKDFEDMPAPDCVMGGEPTNIHIKRGIYFLSTNGQSPFARGKVRY</sequence>
<comment type="similarity">
    <text evidence="2 4">Belongs to the AB hydrolase superfamily. Lipase family.</text>
</comment>